<dbReference type="SUPFAM" id="SSF89733">
    <property type="entry name" value="L-sulfolactate dehydrogenase-like"/>
    <property type="match status" value="1"/>
</dbReference>
<dbReference type="Gene3D" id="3.30.1370.60">
    <property type="entry name" value="Hypothetical oxidoreductase yiak, domain 2"/>
    <property type="match status" value="1"/>
</dbReference>
<dbReference type="Gene3D" id="1.10.1530.10">
    <property type="match status" value="2"/>
</dbReference>
<keyword evidence="2" id="KW-0560">Oxidoreductase</keyword>
<dbReference type="InterPro" id="IPR036111">
    <property type="entry name" value="Mal/L-sulfo/L-lacto_DH-like_sf"/>
</dbReference>
<gene>
    <name evidence="3" type="ORF">ERHA53_11890</name>
</gene>
<sequence length="362" mass="38946">MNQIQGDIYINHTILQQMVQSLWQHAGSSKQEAQRVAEHLVAANLAGHDSHGVGMIPSYMLSKSQGHLQQNQQLRIAKDAGAVLTVDGGQGFGQVMAAEAMDLAIARTQKLGMCAIALRNSHHIGRIGHWAEQCARAGFISFHFVNVVGDPMVAPFNGSDRRFGTNPFCAIFPRPGQPPLLLDFATSGIAYGKTRVAWNKGVNVPPGYLIDHQGKPDIDPAVMHEAPFGSLLAFGLHKGYALAVMCEILGGALSGGQTTHPQSLKNTSDAIFNCMTTVVLDPAAFDAPDMQQEAEAFIAWTKASPQAGDNAILIPGEWEEAQRAERRLHGIPIDANSWQQICQAARDAGMPDSELAGYQPQA</sequence>
<protein>
    <submittedName>
        <fullName evidence="3">Malate/lactate/ureidoglycolate dehydrogenase</fullName>
    </submittedName>
</protein>
<proteinExistence type="inferred from homology"/>
<dbReference type="Gene3D" id="1.20.5.460">
    <property type="entry name" value="Single helix bin"/>
    <property type="match status" value="1"/>
</dbReference>
<dbReference type="Pfam" id="PF02615">
    <property type="entry name" value="Ldh_2"/>
    <property type="match status" value="1"/>
</dbReference>
<dbReference type="InterPro" id="IPR043144">
    <property type="entry name" value="Mal/L-sulf/L-lact_DH-like_ah"/>
</dbReference>
<organism evidence="3 4">
    <name type="scientific">Erwinia rhapontici</name>
    <name type="common">Pectobacterium rhapontici</name>
    <dbReference type="NCBI Taxonomy" id="55212"/>
    <lineage>
        <taxon>Bacteria</taxon>
        <taxon>Pseudomonadati</taxon>
        <taxon>Pseudomonadota</taxon>
        <taxon>Gammaproteobacteria</taxon>
        <taxon>Enterobacterales</taxon>
        <taxon>Erwiniaceae</taxon>
        <taxon>Erwinia</taxon>
    </lineage>
</organism>
<evidence type="ECO:0000256" key="1">
    <source>
        <dbReference type="ARBA" id="ARBA00006056"/>
    </source>
</evidence>
<dbReference type="EMBL" id="AP024329">
    <property type="protein sequence ID" value="BCQ33846.1"/>
    <property type="molecule type" value="Genomic_DNA"/>
</dbReference>
<dbReference type="InterPro" id="IPR003767">
    <property type="entry name" value="Malate/L-lactate_DH-like"/>
</dbReference>
<dbReference type="InterPro" id="IPR043143">
    <property type="entry name" value="Mal/L-sulf/L-lact_DH-like_NADP"/>
</dbReference>
<dbReference type="PANTHER" id="PTHR11091:SF0">
    <property type="entry name" value="MALATE DEHYDROGENASE"/>
    <property type="match status" value="1"/>
</dbReference>
<evidence type="ECO:0000313" key="3">
    <source>
        <dbReference type="EMBL" id="BCQ33846.1"/>
    </source>
</evidence>
<dbReference type="RefSeq" id="WP_159337447.1">
    <property type="nucleotide sequence ID" value="NZ_AP024329.1"/>
</dbReference>
<name>A0ABM7MXC3_ERWRD</name>
<dbReference type="Proteomes" id="UP000677515">
    <property type="component" value="Chromosome"/>
</dbReference>
<evidence type="ECO:0000256" key="2">
    <source>
        <dbReference type="ARBA" id="ARBA00023002"/>
    </source>
</evidence>
<comment type="similarity">
    <text evidence="1">Belongs to the LDH2/MDH2 oxidoreductase family.</text>
</comment>
<keyword evidence="4" id="KW-1185">Reference proteome</keyword>
<reference evidence="3 4" key="1">
    <citation type="submission" date="2021-01" db="EMBL/GenBank/DDBJ databases">
        <title>Complete genome sequence of Erwinia rhapontici MAFF 311153.</title>
        <authorList>
            <person name="Morohoshi T."/>
            <person name="Someya N."/>
        </authorList>
    </citation>
    <scope>NUCLEOTIDE SEQUENCE [LARGE SCALE GENOMIC DNA]</scope>
    <source>
        <strain evidence="3 4">MAFF 311153</strain>
    </source>
</reference>
<accession>A0ABM7MXC3</accession>
<dbReference type="PANTHER" id="PTHR11091">
    <property type="entry name" value="OXIDOREDUCTASE-RELATED"/>
    <property type="match status" value="1"/>
</dbReference>
<evidence type="ECO:0000313" key="4">
    <source>
        <dbReference type="Proteomes" id="UP000677515"/>
    </source>
</evidence>
<dbReference type="NCBIfam" id="NF007504">
    <property type="entry name" value="PRK10098.1"/>
    <property type="match status" value="1"/>
</dbReference>